<feature type="domain" description="Fluoroacetyl-CoA-specific thioesterase-like" evidence="2">
    <location>
        <begin position="15"/>
        <end position="116"/>
    </location>
</feature>
<feature type="active site" evidence="1">
    <location>
        <position position="42"/>
    </location>
</feature>
<dbReference type="InterPro" id="IPR054485">
    <property type="entry name" value="FlK-like_dom"/>
</dbReference>
<gene>
    <name evidence="3" type="ORF">TRIP_B50269</name>
</gene>
<name>A0A653AI43_UNCDX</name>
<sequence>MIIEPGLRGVAELVVSRQNLASYTGNLGAEVLSTHQVVLLMEQASRNAIAGRLPEGRISVGTEVRVRHFAATPIGVGVRAESELSAFEEGRMVFKVVVNDEFQKIAEGENVQILVSVQSFLDRVRRKMKAQRG</sequence>
<evidence type="ECO:0000313" key="3">
    <source>
        <dbReference type="EMBL" id="VBB47365.1"/>
    </source>
</evidence>
<evidence type="ECO:0000259" key="2">
    <source>
        <dbReference type="Pfam" id="PF22636"/>
    </source>
</evidence>
<accession>A0A653AI43</accession>
<dbReference type="PIRSF" id="PIRSF014972">
    <property type="entry name" value="FlK"/>
    <property type="match status" value="1"/>
</dbReference>
<feature type="active site" evidence="1">
    <location>
        <position position="68"/>
    </location>
</feature>
<dbReference type="AlphaFoldDB" id="A0A653AI43"/>
<dbReference type="PANTHER" id="PTHR36934">
    <property type="entry name" value="BLR0278 PROTEIN"/>
    <property type="match status" value="1"/>
</dbReference>
<dbReference type="Pfam" id="PF22636">
    <property type="entry name" value="FlK"/>
    <property type="match status" value="1"/>
</dbReference>
<dbReference type="SUPFAM" id="SSF54637">
    <property type="entry name" value="Thioesterase/thiol ester dehydrase-isomerase"/>
    <property type="match status" value="1"/>
</dbReference>
<dbReference type="EMBL" id="UPXX01000032">
    <property type="protein sequence ID" value="VBB47365.1"/>
    <property type="molecule type" value="Genomic_DNA"/>
</dbReference>
<proteinExistence type="predicted"/>
<organism evidence="3">
    <name type="scientific">Uncultured Desulfatiglans sp</name>
    <dbReference type="NCBI Taxonomy" id="1748965"/>
    <lineage>
        <taxon>Bacteria</taxon>
        <taxon>Pseudomonadati</taxon>
        <taxon>Thermodesulfobacteriota</taxon>
        <taxon>Desulfobacteria</taxon>
        <taxon>Desulfatiglandales</taxon>
        <taxon>Desulfatiglandaceae</taxon>
        <taxon>Desulfatiglans</taxon>
        <taxon>environmental samples</taxon>
    </lineage>
</organism>
<feature type="active site" evidence="1">
    <location>
        <position position="34"/>
    </location>
</feature>
<dbReference type="InterPro" id="IPR025540">
    <property type="entry name" value="FlK"/>
</dbReference>
<protein>
    <submittedName>
        <fullName evidence="3">Thioesterase superfamily</fullName>
    </submittedName>
</protein>
<dbReference type="Gene3D" id="3.10.129.10">
    <property type="entry name" value="Hotdog Thioesterase"/>
    <property type="match status" value="1"/>
</dbReference>
<dbReference type="InterPro" id="IPR029069">
    <property type="entry name" value="HotDog_dom_sf"/>
</dbReference>
<reference evidence="3" key="1">
    <citation type="submission" date="2018-07" db="EMBL/GenBank/DDBJ databases">
        <authorList>
            <consortium name="Genoscope - CEA"/>
            <person name="William W."/>
        </authorList>
    </citation>
    <scope>NUCLEOTIDE SEQUENCE</scope>
    <source>
        <strain evidence="3">IK1</strain>
    </source>
</reference>
<dbReference type="PANTHER" id="PTHR36934:SF1">
    <property type="entry name" value="THIOESTERASE DOMAIN-CONTAINING PROTEIN"/>
    <property type="match status" value="1"/>
</dbReference>
<evidence type="ECO:0000256" key="1">
    <source>
        <dbReference type="PIRSR" id="PIRSR014972-1"/>
    </source>
</evidence>